<name>A0A382PPL4_9ZZZZ</name>
<dbReference type="EMBL" id="UINC01108893">
    <property type="protein sequence ID" value="SVC75333.1"/>
    <property type="molecule type" value="Genomic_DNA"/>
</dbReference>
<proteinExistence type="predicted"/>
<accession>A0A382PPL4</accession>
<sequence>MNQVPINTIEIIAESENEAMEI</sequence>
<dbReference type="AlphaFoldDB" id="A0A382PPL4"/>
<evidence type="ECO:0000313" key="1">
    <source>
        <dbReference type="EMBL" id="SVC75333.1"/>
    </source>
</evidence>
<feature type="non-terminal residue" evidence="1">
    <location>
        <position position="22"/>
    </location>
</feature>
<reference evidence="1" key="1">
    <citation type="submission" date="2018-05" db="EMBL/GenBank/DDBJ databases">
        <authorList>
            <person name="Lanie J.A."/>
            <person name="Ng W.-L."/>
            <person name="Kazmierczak K.M."/>
            <person name="Andrzejewski T.M."/>
            <person name="Davidsen T.M."/>
            <person name="Wayne K.J."/>
            <person name="Tettelin H."/>
            <person name="Glass J.I."/>
            <person name="Rusch D."/>
            <person name="Podicherti R."/>
            <person name="Tsui H.-C.T."/>
            <person name="Winkler M.E."/>
        </authorList>
    </citation>
    <scope>NUCLEOTIDE SEQUENCE</scope>
</reference>
<protein>
    <submittedName>
        <fullName evidence="1">Uncharacterized protein</fullName>
    </submittedName>
</protein>
<organism evidence="1">
    <name type="scientific">marine metagenome</name>
    <dbReference type="NCBI Taxonomy" id="408172"/>
    <lineage>
        <taxon>unclassified sequences</taxon>
        <taxon>metagenomes</taxon>
        <taxon>ecological metagenomes</taxon>
    </lineage>
</organism>
<gene>
    <name evidence="1" type="ORF">METZ01_LOCUS328187</name>
</gene>